<reference evidence="1 2" key="1">
    <citation type="journal article" date="2023" name="Life. Sci Alliance">
        <title>Evolutionary insights into 3D genome organization and epigenetic landscape of Vigna mungo.</title>
        <authorList>
            <person name="Junaid A."/>
            <person name="Singh B."/>
            <person name="Bhatia S."/>
        </authorList>
    </citation>
    <scope>NUCLEOTIDE SEQUENCE [LARGE SCALE GENOMIC DNA]</scope>
    <source>
        <strain evidence="1">Urdbean</strain>
    </source>
</reference>
<proteinExistence type="predicted"/>
<gene>
    <name evidence="1" type="ORF">V8G54_008073</name>
</gene>
<dbReference type="Proteomes" id="UP001374535">
    <property type="component" value="Chromosome 2"/>
</dbReference>
<evidence type="ECO:0000313" key="1">
    <source>
        <dbReference type="EMBL" id="WVZ20751.1"/>
    </source>
</evidence>
<keyword evidence="2" id="KW-1185">Reference proteome</keyword>
<protein>
    <submittedName>
        <fullName evidence="1">Uncharacterized protein</fullName>
    </submittedName>
</protein>
<organism evidence="1 2">
    <name type="scientific">Vigna mungo</name>
    <name type="common">Black gram</name>
    <name type="synonym">Phaseolus mungo</name>
    <dbReference type="NCBI Taxonomy" id="3915"/>
    <lineage>
        <taxon>Eukaryota</taxon>
        <taxon>Viridiplantae</taxon>
        <taxon>Streptophyta</taxon>
        <taxon>Embryophyta</taxon>
        <taxon>Tracheophyta</taxon>
        <taxon>Spermatophyta</taxon>
        <taxon>Magnoliopsida</taxon>
        <taxon>eudicotyledons</taxon>
        <taxon>Gunneridae</taxon>
        <taxon>Pentapetalae</taxon>
        <taxon>rosids</taxon>
        <taxon>fabids</taxon>
        <taxon>Fabales</taxon>
        <taxon>Fabaceae</taxon>
        <taxon>Papilionoideae</taxon>
        <taxon>50 kb inversion clade</taxon>
        <taxon>NPAAA clade</taxon>
        <taxon>indigoferoid/millettioid clade</taxon>
        <taxon>Phaseoleae</taxon>
        <taxon>Vigna</taxon>
    </lineage>
</organism>
<name>A0AAQ3P4J5_VIGMU</name>
<dbReference type="EMBL" id="CP144699">
    <property type="protein sequence ID" value="WVZ20751.1"/>
    <property type="molecule type" value="Genomic_DNA"/>
</dbReference>
<accession>A0AAQ3P4J5</accession>
<evidence type="ECO:0000313" key="2">
    <source>
        <dbReference type="Proteomes" id="UP001374535"/>
    </source>
</evidence>
<dbReference type="AlphaFoldDB" id="A0AAQ3P4J5"/>
<sequence>MFYDFADAANGGCPGDGIRVDDAEAEVCLEESVHHDAVAELEDLQGEDGAGEEHQRERKERKLDDVIGVGGVRVVLLGEGRCRATESGIKLPAAVAENGEIEMVQRV</sequence>